<comment type="subcellular location">
    <subcellularLocation>
        <location evidence="1">Cell outer membrane</location>
    </subcellularLocation>
</comment>
<evidence type="ECO:0000256" key="3">
    <source>
        <dbReference type="ARBA" id="ARBA00023237"/>
    </source>
</evidence>
<evidence type="ECO:0000256" key="2">
    <source>
        <dbReference type="ARBA" id="ARBA00023136"/>
    </source>
</evidence>
<feature type="domain" description="OmpA-like" evidence="4">
    <location>
        <begin position="86"/>
        <end position="200"/>
    </location>
</feature>
<dbReference type="PROSITE" id="PS51257">
    <property type="entry name" value="PROKAR_LIPOPROTEIN"/>
    <property type="match status" value="1"/>
</dbReference>
<dbReference type="PROSITE" id="PS51123">
    <property type="entry name" value="OMPA_2"/>
    <property type="match status" value="1"/>
</dbReference>
<reference evidence="5" key="1">
    <citation type="journal article" date="2015" name="Proc. Natl. Acad. Sci. U.S.A.">
        <title>Networks of energetic and metabolic interactions define dynamics in microbial communities.</title>
        <authorList>
            <person name="Embree M."/>
            <person name="Liu J.K."/>
            <person name="Al-Bassam M.M."/>
            <person name="Zengler K."/>
        </authorList>
    </citation>
    <scope>NUCLEOTIDE SEQUENCE</scope>
</reference>
<dbReference type="Gene3D" id="3.30.1330.60">
    <property type="entry name" value="OmpA-like domain"/>
    <property type="match status" value="1"/>
</dbReference>
<dbReference type="CDD" id="cd07185">
    <property type="entry name" value="OmpA_C-like"/>
    <property type="match status" value="1"/>
</dbReference>
<dbReference type="SUPFAM" id="SSF103088">
    <property type="entry name" value="OmpA-like"/>
    <property type="match status" value="1"/>
</dbReference>
<evidence type="ECO:0000256" key="1">
    <source>
        <dbReference type="ARBA" id="ARBA00004442"/>
    </source>
</evidence>
<evidence type="ECO:0000259" key="4">
    <source>
        <dbReference type="PROSITE" id="PS51123"/>
    </source>
</evidence>
<organism evidence="5">
    <name type="scientific">hydrocarbon metagenome</name>
    <dbReference type="NCBI Taxonomy" id="938273"/>
    <lineage>
        <taxon>unclassified sequences</taxon>
        <taxon>metagenomes</taxon>
        <taxon>ecological metagenomes</taxon>
    </lineage>
</organism>
<accession>A0A0W8FSI8</accession>
<proteinExistence type="predicted"/>
<dbReference type="PANTHER" id="PTHR30329">
    <property type="entry name" value="STATOR ELEMENT OF FLAGELLAR MOTOR COMPLEX"/>
    <property type="match status" value="1"/>
</dbReference>
<dbReference type="GO" id="GO:0009279">
    <property type="term" value="C:cell outer membrane"/>
    <property type="evidence" value="ECO:0007669"/>
    <property type="project" value="UniProtKB-SubCell"/>
</dbReference>
<dbReference type="InterPro" id="IPR036737">
    <property type="entry name" value="OmpA-like_sf"/>
</dbReference>
<dbReference type="AlphaFoldDB" id="A0A0W8FSI8"/>
<keyword evidence="3" id="KW-0998">Cell outer membrane</keyword>
<dbReference type="Pfam" id="PF00691">
    <property type="entry name" value="OmpA"/>
    <property type="match status" value="1"/>
</dbReference>
<gene>
    <name evidence="5" type="ORF">ASZ90_006450</name>
</gene>
<dbReference type="InterPro" id="IPR050330">
    <property type="entry name" value="Bact_OuterMem_StrucFunc"/>
</dbReference>
<comment type="caution">
    <text evidence="5">The sequence shown here is derived from an EMBL/GenBank/DDBJ whole genome shotgun (WGS) entry which is preliminary data.</text>
</comment>
<sequence length="200" mass="21702">MKDFIKTFLCLGFVLVLAGCGARSMVILIPDPDGNVGQLSVTNEGGQQILNEKNQSVKVIDQKTSPGKVTTLGDKEIQDTFSDALAAQPLQPITVILYFLEGSDELTDKSKTVLPKIFQAIQSRSSTDIVISGHTDTVGENEYNYKLSLERAQATYKILVANGAIPANITVTSHGEGNPLIKTADEVAEPRNRRVEITIR</sequence>
<dbReference type="PANTHER" id="PTHR30329:SF21">
    <property type="entry name" value="LIPOPROTEIN YIAD-RELATED"/>
    <property type="match status" value="1"/>
</dbReference>
<evidence type="ECO:0000313" key="5">
    <source>
        <dbReference type="EMBL" id="KUG23764.1"/>
    </source>
</evidence>
<dbReference type="InterPro" id="IPR006664">
    <property type="entry name" value="OMP_bac"/>
</dbReference>
<keyword evidence="2" id="KW-0472">Membrane</keyword>
<name>A0A0W8FSI8_9ZZZZ</name>
<protein>
    <submittedName>
        <fullName evidence="5">Outer membrane protein</fullName>
    </submittedName>
</protein>
<dbReference type="EMBL" id="LNQE01000888">
    <property type="protein sequence ID" value="KUG23764.1"/>
    <property type="molecule type" value="Genomic_DNA"/>
</dbReference>
<dbReference type="InterPro" id="IPR006665">
    <property type="entry name" value="OmpA-like"/>
</dbReference>
<dbReference type="PRINTS" id="PR01021">
    <property type="entry name" value="OMPADOMAIN"/>
</dbReference>